<sequence>MNINQNDWTSFSRFFSAEYCQSFLKTCYQKNNIENPEAKSYDNSYSFLYYLEHGQIYYQQAEKAPLILKPILLFYGLVHLIKACILTTDPAYPESTAVLAHGVSTRKRKKQNYLFFQDEVKLQKNGLFPYMSEKMFHMKQLEGEKVVMEDLLQLIPELNELFLLHESKKIFEPLHSVGEQYTLSDTILDSYHMTENRFKEFFTAKMNNNVQFSDKGISFTISENFGVSNVIPLKFHLDEKYWALPLHKNKFSDFPELLIHYLLLYNLSMIARYETEWWSELTKMMPNRDYPFIYSFLQITLKKGPFLIYQYLTKSKT</sequence>
<evidence type="ECO:0000313" key="2">
    <source>
        <dbReference type="Proteomes" id="UP000637074"/>
    </source>
</evidence>
<proteinExistence type="predicted"/>
<keyword evidence="2" id="KW-1185">Reference proteome</keyword>
<accession>A0ABQ3NCK9</accession>
<evidence type="ECO:0000313" key="1">
    <source>
        <dbReference type="EMBL" id="GHI01601.1"/>
    </source>
</evidence>
<organism evidence="1 2">
    <name type="scientific">Neobacillus kokaensis</name>
    <dbReference type="NCBI Taxonomy" id="2759023"/>
    <lineage>
        <taxon>Bacteria</taxon>
        <taxon>Bacillati</taxon>
        <taxon>Bacillota</taxon>
        <taxon>Bacilli</taxon>
        <taxon>Bacillales</taxon>
        <taxon>Bacillaceae</taxon>
        <taxon>Neobacillus</taxon>
    </lineage>
</organism>
<evidence type="ECO:0008006" key="3">
    <source>
        <dbReference type="Google" id="ProtNLM"/>
    </source>
</evidence>
<dbReference type="Pfam" id="PF14175">
    <property type="entry name" value="YaaC"/>
    <property type="match status" value="1"/>
</dbReference>
<name>A0ABQ3NCK9_9BACI</name>
<dbReference type="EMBL" id="BNDS01000049">
    <property type="protein sequence ID" value="GHI01601.1"/>
    <property type="molecule type" value="Genomic_DNA"/>
</dbReference>
<reference evidence="1 2" key="1">
    <citation type="journal article" date="2022" name="Int. J. Syst. Evol. Microbiol.">
        <title>Neobacillus kokaensis sp. nov., isolated from soil.</title>
        <authorList>
            <person name="Yuki K."/>
            <person name="Matsubara H."/>
            <person name="Yamaguchi S."/>
        </authorList>
    </citation>
    <scope>NUCLEOTIDE SEQUENCE [LARGE SCALE GENOMIC DNA]</scope>
    <source>
        <strain evidence="1 2">LOB 377</strain>
    </source>
</reference>
<protein>
    <recommendedName>
        <fullName evidence="3">YaaC</fullName>
    </recommendedName>
</protein>
<comment type="caution">
    <text evidence="1">The sequence shown here is derived from an EMBL/GenBank/DDBJ whole genome shotgun (WGS) entry which is preliminary data.</text>
</comment>
<dbReference type="RefSeq" id="WP_370465093.1">
    <property type="nucleotide sequence ID" value="NZ_BNDS01000049.1"/>
</dbReference>
<dbReference type="InterPro" id="IPR026988">
    <property type="entry name" value="YaaC-like"/>
</dbReference>
<gene>
    <name evidence="1" type="ORF">AM1BK_51430</name>
</gene>
<dbReference type="Proteomes" id="UP000637074">
    <property type="component" value="Unassembled WGS sequence"/>
</dbReference>